<dbReference type="OrthoDB" id="10066125at2759"/>
<feature type="compositionally biased region" description="Basic and acidic residues" evidence="3">
    <location>
        <begin position="1"/>
        <end position="17"/>
    </location>
</feature>
<feature type="compositionally biased region" description="Basic and acidic residues" evidence="3">
    <location>
        <begin position="273"/>
        <end position="285"/>
    </location>
</feature>
<comment type="similarity">
    <text evidence="1">Belongs to the SMAP family.</text>
</comment>
<evidence type="ECO:0000259" key="4">
    <source>
        <dbReference type="Pfam" id="PF15477"/>
    </source>
</evidence>
<accession>A0A0A1THS1</accession>
<reference evidence="5 6" key="1">
    <citation type="journal article" date="2015" name="Genome Announc.">
        <title>Draft Genome Sequence and Gene Annotation of the Entomopathogenic Fungus Verticillium hemipterigenum.</title>
        <authorList>
            <person name="Horn F."/>
            <person name="Habel A."/>
            <person name="Scharf D.H."/>
            <person name="Dworschak J."/>
            <person name="Brakhage A.A."/>
            <person name="Guthke R."/>
            <person name="Hertweck C."/>
            <person name="Linde J."/>
        </authorList>
    </citation>
    <scope>NUCLEOTIDE SEQUENCE [LARGE SCALE GENOMIC DNA]</scope>
</reference>
<feature type="region of interest" description="Disordered" evidence="3">
    <location>
        <begin position="90"/>
        <end position="231"/>
    </location>
</feature>
<dbReference type="EMBL" id="CDHN01000007">
    <property type="protein sequence ID" value="CEJ94509.1"/>
    <property type="molecule type" value="Genomic_DNA"/>
</dbReference>
<evidence type="ECO:0000256" key="2">
    <source>
        <dbReference type="ARBA" id="ARBA00016161"/>
    </source>
</evidence>
<sequence length="292" mass="32687">MAKVKADRPTKPVDPETAKASARQRKSKARKEIREKNKKFKAENDKTAKKTTVDPTTRLADFKRKHARLSKRITRHKTLIEKLKTDLRRFEAAEKSSAGKIAKLEKEVGTDKKQDEPKKDKKTVEKKKKVESESEDEDDDDDDDDKDTSSEEEDGSDSGSDSDSDSSDESDKDKSRKRKRDDEPTPSKKAKKEKSKKEKDSKKESKKDDEAPATDVKLGNWNISELEGGSARQSKFMRLLGGGKKAADEIAKSGAKSSKRDSLNVEEAIERQFQEGMARKSDGGGKRRGLGA</sequence>
<keyword evidence="6" id="KW-1185">Reference proteome</keyword>
<feature type="compositionally biased region" description="Acidic residues" evidence="3">
    <location>
        <begin position="133"/>
        <end position="168"/>
    </location>
</feature>
<feature type="compositionally biased region" description="Basic and acidic residues" evidence="3">
    <location>
        <begin position="169"/>
        <end position="186"/>
    </location>
</feature>
<feature type="domain" description="Small acidic protein-like" evidence="4">
    <location>
        <begin position="221"/>
        <end position="291"/>
    </location>
</feature>
<evidence type="ECO:0000256" key="3">
    <source>
        <dbReference type="SAM" id="MobiDB-lite"/>
    </source>
</evidence>
<feature type="compositionally biased region" description="Basic and acidic residues" evidence="3">
    <location>
        <begin position="30"/>
        <end position="52"/>
    </location>
</feature>
<dbReference type="STRING" id="1531966.A0A0A1THS1"/>
<dbReference type="Proteomes" id="UP000039046">
    <property type="component" value="Unassembled WGS sequence"/>
</dbReference>
<dbReference type="InterPro" id="IPR028124">
    <property type="entry name" value="SMAP_dom"/>
</dbReference>
<gene>
    <name evidence="5" type="ORF">VHEMI10033</name>
</gene>
<protein>
    <recommendedName>
        <fullName evidence="2">Small acidic protein</fullName>
    </recommendedName>
</protein>
<evidence type="ECO:0000256" key="1">
    <source>
        <dbReference type="ARBA" id="ARBA00006502"/>
    </source>
</evidence>
<dbReference type="PANTHER" id="PTHR22175:SF0">
    <property type="entry name" value="SMALL ACIDIC PROTEIN"/>
    <property type="match status" value="1"/>
</dbReference>
<feature type="compositionally biased region" description="Basic and acidic residues" evidence="3">
    <location>
        <begin position="102"/>
        <end position="132"/>
    </location>
</feature>
<proteinExistence type="inferred from homology"/>
<dbReference type="HOGENOM" id="CLU_953722_0_0_1"/>
<organism evidence="5 6">
    <name type="scientific">[Torrubiella] hemipterigena</name>
    <dbReference type="NCBI Taxonomy" id="1531966"/>
    <lineage>
        <taxon>Eukaryota</taxon>
        <taxon>Fungi</taxon>
        <taxon>Dikarya</taxon>
        <taxon>Ascomycota</taxon>
        <taxon>Pezizomycotina</taxon>
        <taxon>Sordariomycetes</taxon>
        <taxon>Hypocreomycetidae</taxon>
        <taxon>Hypocreales</taxon>
        <taxon>Clavicipitaceae</taxon>
        <taxon>Clavicipitaceae incertae sedis</taxon>
        <taxon>'Torrubiella' clade</taxon>
    </lineage>
</organism>
<feature type="region of interest" description="Disordered" evidence="3">
    <location>
        <begin position="273"/>
        <end position="292"/>
    </location>
</feature>
<name>A0A0A1THS1_9HYPO</name>
<dbReference type="AlphaFoldDB" id="A0A0A1THS1"/>
<evidence type="ECO:0000313" key="5">
    <source>
        <dbReference type="EMBL" id="CEJ94509.1"/>
    </source>
</evidence>
<dbReference type="InterPro" id="IPR026714">
    <property type="entry name" value="SMAP"/>
</dbReference>
<evidence type="ECO:0000313" key="6">
    <source>
        <dbReference type="Proteomes" id="UP000039046"/>
    </source>
</evidence>
<feature type="region of interest" description="Disordered" evidence="3">
    <location>
        <begin position="1"/>
        <end position="59"/>
    </location>
</feature>
<dbReference type="Pfam" id="PF15477">
    <property type="entry name" value="SMAP"/>
    <property type="match status" value="1"/>
</dbReference>
<dbReference type="PANTHER" id="PTHR22175">
    <property type="entry name" value="SMALL ACIDIC PROTEIN-RELATED"/>
    <property type="match status" value="1"/>
</dbReference>
<feature type="compositionally biased region" description="Basic and acidic residues" evidence="3">
    <location>
        <begin position="195"/>
        <end position="210"/>
    </location>
</feature>